<evidence type="ECO:0000256" key="4">
    <source>
        <dbReference type="ARBA" id="ARBA00005225"/>
    </source>
</evidence>
<dbReference type="AlphaFoldDB" id="A0A098SCM1"/>
<evidence type="ECO:0000313" key="17">
    <source>
        <dbReference type="EMBL" id="KGE89408.1"/>
    </source>
</evidence>
<keyword evidence="7 16" id="KW-0963">Cytoplasm</keyword>
<evidence type="ECO:0000256" key="2">
    <source>
        <dbReference type="ARBA" id="ARBA00001958"/>
    </source>
</evidence>
<feature type="binding site" evidence="16">
    <location>
        <position position="119"/>
    </location>
    <ligand>
        <name>ATP</name>
        <dbReference type="ChEBI" id="CHEBI:30616"/>
    </ligand>
</feature>
<dbReference type="PANTHER" id="PTHR34265">
    <property type="entry name" value="TYPE III PANTOTHENATE KINASE"/>
    <property type="match status" value="1"/>
</dbReference>
<dbReference type="PANTHER" id="PTHR34265:SF1">
    <property type="entry name" value="TYPE III PANTOTHENATE KINASE"/>
    <property type="match status" value="1"/>
</dbReference>
<evidence type="ECO:0000256" key="6">
    <source>
        <dbReference type="ARBA" id="ARBA00012102"/>
    </source>
</evidence>
<keyword evidence="8 16" id="KW-0808">Transferase</keyword>
<dbReference type="Proteomes" id="UP000029736">
    <property type="component" value="Unassembled WGS sequence"/>
</dbReference>
<evidence type="ECO:0000256" key="9">
    <source>
        <dbReference type="ARBA" id="ARBA00022741"/>
    </source>
</evidence>
<evidence type="ECO:0000256" key="14">
    <source>
        <dbReference type="ARBA" id="ARBA00038036"/>
    </source>
</evidence>
<dbReference type="GO" id="GO:0046872">
    <property type="term" value="F:metal ion binding"/>
    <property type="evidence" value="ECO:0007669"/>
    <property type="project" value="UniProtKB-KW"/>
</dbReference>
<protein>
    <recommendedName>
        <fullName evidence="15 16">Type III pantothenate kinase</fullName>
        <ecNumber evidence="6 16">2.7.1.33</ecNumber>
    </recommendedName>
    <alternativeName>
        <fullName evidence="16">PanK-III</fullName>
    </alternativeName>
    <alternativeName>
        <fullName evidence="16">Pantothenic acid kinase</fullName>
    </alternativeName>
</protein>
<comment type="cofactor">
    <cofactor evidence="16">
        <name>NH4(+)</name>
        <dbReference type="ChEBI" id="CHEBI:28938"/>
    </cofactor>
    <cofactor evidence="16">
        <name>K(+)</name>
        <dbReference type="ChEBI" id="CHEBI:29103"/>
    </cofactor>
    <text evidence="16">A monovalent cation. Ammonium or potassium.</text>
</comment>
<feature type="binding site" evidence="16">
    <location>
        <position position="86"/>
    </location>
    <ligand>
        <name>substrate</name>
    </ligand>
</feature>
<keyword evidence="9 16" id="KW-0547">Nucleotide-binding</keyword>
<dbReference type="OrthoDB" id="9804707at2"/>
<dbReference type="Gene3D" id="3.30.420.40">
    <property type="match status" value="2"/>
</dbReference>
<comment type="similarity">
    <text evidence="14 16">Belongs to the type III pantothenate kinase family.</text>
</comment>
<dbReference type="InterPro" id="IPR043129">
    <property type="entry name" value="ATPase_NBD"/>
</dbReference>
<keyword evidence="12 16" id="KW-0630">Potassium</keyword>
<evidence type="ECO:0000256" key="3">
    <source>
        <dbReference type="ARBA" id="ARBA00004496"/>
    </source>
</evidence>
<dbReference type="GO" id="GO:0015937">
    <property type="term" value="P:coenzyme A biosynthetic process"/>
    <property type="evidence" value="ECO:0007669"/>
    <property type="project" value="UniProtKB-UniRule"/>
</dbReference>
<keyword evidence="16" id="KW-0479">Metal-binding</keyword>
<feature type="binding site" evidence="16">
    <location>
        <begin position="93"/>
        <end position="96"/>
    </location>
    <ligand>
        <name>substrate</name>
    </ligand>
</feature>
<proteinExistence type="inferred from homology"/>
<comment type="cofactor">
    <cofactor evidence="2">
        <name>K(+)</name>
        <dbReference type="ChEBI" id="CHEBI:29103"/>
    </cofactor>
</comment>
<reference evidence="17 18" key="1">
    <citation type="journal article" date="2014" name="Int. J. Syst. Evol. Microbiol.">
        <title>Phaeodactylibacter xiamenensis gen. nov., sp. nov., a member of the family Saprospiraceae isolated from the marine alga Phaeodactylum tricornutum.</title>
        <authorList>
            <person name="Chen Z.Jr."/>
            <person name="Lei X."/>
            <person name="Lai Q."/>
            <person name="Li Y."/>
            <person name="Zhang B."/>
            <person name="Zhang J."/>
            <person name="Zhang H."/>
            <person name="Yang L."/>
            <person name="Zheng W."/>
            <person name="Tian Y."/>
            <person name="Yu Z."/>
            <person name="Xu H.Jr."/>
            <person name="Zheng T."/>
        </authorList>
    </citation>
    <scope>NUCLEOTIDE SEQUENCE [LARGE SCALE GENOMIC DNA]</scope>
    <source>
        <strain evidence="17 18">KD52</strain>
    </source>
</reference>
<dbReference type="RefSeq" id="WP_044216550.1">
    <property type="nucleotide sequence ID" value="NZ_CAKZLC010000507.1"/>
</dbReference>
<keyword evidence="11 16" id="KW-0067">ATP-binding</keyword>
<dbReference type="CDD" id="cd24015">
    <property type="entry name" value="ASKHA_NBD_PanK-III"/>
    <property type="match status" value="1"/>
</dbReference>
<evidence type="ECO:0000256" key="7">
    <source>
        <dbReference type="ARBA" id="ARBA00022490"/>
    </source>
</evidence>
<evidence type="ECO:0000313" key="18">
    <source>
        <dbReference type="Proteomes" id="UP000029736"/>
    </source>
</evidence>
<feature type="binding site" evidence="16">
    <location>
        <begin position="6"/>
        <end position="13"/>
    </location>
    <ligand>
        <name>ATP</name>
        <dbReference type="ChEBI" id="CHEBI:30616"/>
    </ligand>
</feature>
<dbReference type="InterPro" id="IPR004619">
    <property type="entry name" value="Type_III_PanK"/>
</dbReference>
<evidence type="ECO:0000256" key="1">
    <source>
        <dbReference type="ARBA" id="ARBA00001206"/>
    </source>
</evidence>
<dbReference type="SUPFAM" id="SSF53067">
    <property type="entry name" value="Actin-like ATPase domain"/>
    <property type="match status" value="2"/>
</dbReference>
<comment type="function">
    <text evidence="16">Catalyzes the phosphorylation of pantothenate (Pan), the first step in CoA biosynthesis.</text>
</comment>
<sequence>MNLAIDIGNTRTKAAVFNDGVLVQHEEWPNGSVPNFFEYATNQAVQNIILSNVAGAVHLDVQEQLQHHFRFFELHPTTPIPVSHEYDTPETLGKDRLAAVVGAYTLFPQQHCLVVDAGTCITYDWLSAEGVYLGGNIAPGLSMRLQAMHRFTARLPEVKRGEATALIGRSTEKAMRNGAQQGILFEIEGYRQWSEANLGPVKALLTGGDAIFLANKLKSEIFVNHHLVLLGLNKILEYNVKRLE</sequence>
<feature type="binding site" evidence="16">
    <location>
        <position position="116"/>
    </location>
    <ligand>
        <name>K(+)</name>
        <dbReference type="ChEBI" id="CHEBI:29103"/>
    </ligand>
</feature>
<dbReference type="EC" id="2.7.1.33" evidence="6 16"/>
<feature type="active site" description="Proton acceptor" evidence="16">
    <location>
        <position position="95"/>
    </location>
</feature>
<dbReference type="EMBL" id="JPOS01000010">
    <property type="protein sequence ID" value="KGE89408.1"/>
    <property type="molecule type" value="Genomic_DNA"/>
</dbReference>
<evidence type="ECO:0000256" key="16">
    <source>
        <dbReference type="HAMAP-Rule" id="MF_01274"/>
    </source>
</evidence>
<dbReference type="UniPathway" id="UPA00241">
    <property type="reaction ID" value="UER00352"/>
</dbReference>
<evidence type="ECO:0000256" key="15">
    <source>
        <dbReference type="ARBA" id="ARBA00040883"/>
    </source>
</evidence>
<accession>A0A098SCM1</accession>
<evidence type="ECO:0000256" key="5">
    <source>
        <dbReference type="ARBA" id="ARBA00011738"/>
    </source>
</evidence>
<dbReference type="Pfam" id="PF03309">
    <property type="entry name" value="Pan_kinase"/>
    <property type="match status" value="1"/>
</dbReference>
<dbReference type="GO" id="GO:0004594">
    <property type="term" value="F:pantothenate kinase activity"/>
    <property type="evidence" value="ECO:0007669"/>
    <property type="project" value="UniProtKB-UniRule"/>
</dbReference>
<keyword evidence="13 16" id="KW-0173">Coenzyme A biosynthesis</keyword>
<comment type="caution">
    <text evidence="17">The sequence shown here is derived from an EMBL/GenBank/DDBJ whole genome shotgun (WGS) entry which is preliminary data.</text>
</comment>
<keyword evidence="18" id="KW-1185">Reference proteome</keyword>
<comment type="pathway">
    <text evidence="4 16">Cofactor biosynthesis; coenzyme A biosynthesis; CoA from (R)-pantothenate: step 1/5.</text>
</comment>
<comment type="catalytic activity">
    <reaction evidence="1 16">
        <text>(R)-pantothenate + ATP = (R)-4'-phosphopantothenate + ADP + H(+)</text>
        <dbReference type="Rhea" id="RHEA:16373"/>
        <dbReference type="ChEBI" id="CHEBI:10986"/>
        <dbReference type="ChEBI" id="CHEBI:15378"/>
        <dbReference type="ChEBI" id="CHEBI:29032"/>
        <dbReference type="ChEBI" id="CHEBI:30616"/>
        <dbReference type="ChEBI" id="CHEBI:456216"/>
        <dbReference type="EC" id="2.7.1.33"/>
    </reaction>
</comment>
<evidence type="ECO:0000256" key="11">
    <source>
        <dbReference type="ARBA" id="ARBA00022840"/>
    </source>
</evidence>
<organism evidence="17 18">
    <name type="scientific">Phaeodactylibacter xiamenensis</name>
    <dbReference type="NCBI Taxonomy" id="1524460"/>
    <lineage>
        <taxon>Bacteria</taxon>
        <taxon>Pseudomonadati</taxon>
        <taxon>Bacteroidota</taxon>
        <taxon>Saprospiria</taxon>
        <taxon>Saprospirales</taxon>
        <taxon>Haliscomenobacteraceae</taxon>
        <taxon>Phaeodactylibacter</taxon>
    </lineage>
</organism>
<feature type="binding site" evidence="16">
    <location>
        <position position="171"/>
    </location>
    <ligand>
        <name>substrate</name>
    </ligand>
</feature>
<evidence type="ECO:0000256" key="13">
    <source>
        <dbReference type="ARBA" id="ARBA00022993"/>
    </source>
</evidence>
<gene>
    <name evidence="16" type="primary">coaX</name>
    <name evidence="17" type="ORF">IX84_03605</name>
</gene>
<comment type="subcellular location">
    <subcellularLocation>
        <location evidence="3 16">Cytoplasm</location>
    </subcellularLocation>
</comment>
<dbReference type="STRING" id="1524460.IX84_03605"/>
<dbReference type="NCBIfam" id="TIGR00671">
    <property type="entry name" value="baf"/>
    <property type="match status" value="1"/>
</dbReference>
<dbReference type="HAMAP" id="MF_01274">
    <property type="entry name" value="Pantothen_kinase_3"/>
    <property type="match status" value="1"/>
</dbReference>
<evidence type="ECO:0000256" key="8">
    <source>
        <dbReference type="ARBA" id="ARBA00022679"/>
    </source>
</evidence>
<evidence type="ECO:0000256" key="12">
    <source>
        <dbReference type="ARBA" id="ARBA00022958"/>
    </source>
</evidence>
<evidence type="ECO:0000256" key="10">
    <source>
        <dbReference type="ARBA" id="ARBA00022777"/>
    </source>
</evidence>
<name>A0A098SCM1_9BACT</name>
<dbReference type="GO" id="GO:0005737">
    <property type="term" value="C:cytoplasm"/>
    <property type="evidence" value="ECO:0007669"/>
    <property type="project" value="UniProtKB-SubCell"/>
</dbReference>
<keyword evidence="10 16" id="KW-0418">Kinase</keyword>
<dbReference type="GO" id="GO:0005524">
    <property type="term" value="F:ATP binding"/>
    <property type="evidence" value="ECO:0007669"/>
    <property type="project" value="UniProtKB-UniRule"/>
</dbReference>
<comment type="subunit">
    <text evidence="5 16">Homodimer.</text>
</comment>